<dbReference type="GO" id="GO:0016758">
    <property type="term" value="F:hexosyltransferase activity"/>
    <property type="evidence" value="ECO:0007669"/>
    <property type="project" value="TreeGrafter"/>
</dbReference>
<dbReference type="PANTHER" id="PTHR45947:SF3">
    <property type="entry name" value="SULFOQUINOVOSYL TRANSFERASE SQD2"/>
    <property type="match status" value="1"/>
</dbReference>
<dbReference type="Gene3D" id="3.40.50.2000">
    <property type="entry name" value="Glycogen Phosphorylase B"/>
    <property type="match status" value="2"/>
</dbReference>
<feature type="domain" description="Glycosyltransferase subfamily 4-like N-terminal" evidence="4">
    <location>
        <begin position="15"/>
        <end position="197"/>
    </location>
</feature>
<dbReference type="InterPro" id="IPR028098">
    <property type="entry name" value="Glyco_trans_4-like_N"/>
</dbReference>
<dbReference type="OrthoDB" id="6286688at2"/>
<evidence type="ECO:0000313" key="5">
    <source>
        <dbReference type="EMBL" id="OLR91643.1"/>
    </source>
</evidence>
<evidence type="ECO:0000259" key="3">
    <source>
        <dbReference type="Pfam" id="PF00534"/>
    </source>
</evidence>
<dbReference type="EMBL" id="MKQR01000021">
    <property type="protein sequence ID" value="OLR91643.1"/>
    <property type="molecule type" value="Genomic_DNA"/>
</dbReference>
<dbReference type="GO" id="GO:1901137">
    <property type="term" value="P:carbohydrate derivative biosynthetic process"/>
    <property type="evidence" value="ECO:0007669"/>
    <property type="project" value="UniProtKB-ARBA"/>
</dbReference>
<evidence type="ECO:0000259" key="4">
    <source>
        <dbReference type="Pfam" id="PF13439"/>
    </source>
</evidence>
<dbReference type="SUPFAM" id="SSF53756">
    <property type="entry name" value="UDP-Glycosyltransferase/glycogen phosphorylase"/>
    <property type="match status" value="1"/>
</dbReference>
<keyword evidence="6" id="KW-1185">Reference proteome</keyword>
<feature type="domain" description="Glycosyl transferase family 1" evidence="3">
    <location>
        <begin position="215"/>
        <end position="370"/>
    </location>
</feature>
<keyword evidence="1" id="KW-0328">Glycosyltransferase</keyword>
<sequence>MRVLMLSWEYPPVVIGGLGRHVHAIAVNLAAQGHEVVVLCRHEAGSDAGTHPTTDVLDAGVRVVRVAEDPAHLVFEKDLVAWTLAMGHGMVRAGLALVRDWRPDVVHAHDWLVTHPAVALAGHAGVPLVATLHATEAGRHSGWLSQPLNQQVHSVEWWLANRADALITCSSAMRTEVAHLFEVDPAGIAVIHNGIEPRGWRPSPAAVRAARAAHSPDGGPLLLFFGRLEWEKGVHDLVAALPRVRRSHPGTRLVVAGKGSQAGPLLDLARKLRVRRAVEFAGHLDDADLVATLAAADAVVLPSRYEPFGIVALEAAAVGAPLVASTAGGLGEVVVDGRTGLSFPPGDVDALTAAVRHVLDDPAAARRRARLAKSRLPQDFDWGLIARQTAEVYARATPGAHPELPRPKIATGNAFTT</sequence>
<dbReference type="InterPro" id="IPR001296">
    <property type="entry name" value="Glyco_trans_1"/>
</dbReference>
<dbReference type="Pfam" id="PF00534">
    <property type="entry name" value="Glycos_transf_1"/>
    <property type="match status" value="1"/>
</dbReference>
<accession>A0A1Q9LHY8</accession>
<evidence type="ECO:0000313" key="6">
    <source>
        <dbReference type="Proteomes" id="UP000186040"/>
    </source>
</evidence>
<evidence type="ECO:0000256" key="1">
    <source>
        <dbReference type="ARBA" id="ARBA00022676"/>
    </source>
</evidence>
<dbReference type="PANTHER" id="PTHR45947">
    <property type="entry name" value="SULFOQUINOVOSYL TRANSFERASE SQD2"/>
    <property type="match status" value="1"/>
</dbReference>
<name>A0A1Q9LHY8_9PSEU</name>
<dbReference type="STRING" id="1193682.BJP25_26180"/>
<keyword evidence="2" id="KW-0808">Transferase</keyword>
<dbReference type="InterPro" id="IPR050194">
    <property type="entry name" value="Glycosyltransferase_grp1"/>
</dbReference>
<reference evidence="5 6" key="1">
    <citation type="submission" date="2016-10" db="EMBL/GenBank/DDBJ databases">
        <title>The Draft Genome Sequence of Actinokineospora bangkokensis 44EHWT reveals the biosynthetic pathway of antifungal compounds Thailandins with unusual extender unit butylmalonyl-CoA.</title>
        <authorList>
            <person name="Greule A."/>
            <person name="Intra B."/>
            <person name="Flemming S."/>
            <person name="Rommel M.G."/>
            <person name="Panbangred W."/>
            <person name="Bechthold A."/>
        </authorList>
    </citation>
    <scope>NUCLEOTIDE SEQUENCE [LARGE SCALE GENOMIC DNA]</scope>
    <source>
        <strain evidence="5 6">44EHW</strain>
    </source>
</reference>
<dbReference type="Pfam" id="PF13439">
    <property type="entry name" value="Glyco_transf_4"/>
    <property type="match status" value="1"/>
</dbReference>
<evidence type="ECO:0000256" key="2">
    <source>
        <dbReference type="ARBA" id="ARBA00022679"/>
    </source>
</evidence>
<dbReference type="Proteomes" id="UP000186040">
    <property type="component" value="Unassembled WGS sequence"/>
</dbReference>
<proteinExistence type="predicted"/>
<dbReference type="CDD" id="cd03801">
    <property type="entry name" value="GT4_PimA-like"/>
    <property type="match status" value="1"/>
</dbReference>
<organism evidence="5 6">
    <name type="scientific">Actinokineospora bangkokensis</name>
    <dbReference type="NCBI Taxonomy" id="1193682"/>
    <lineage>
        <taxon>Bacteria</taxon>
        <taxon>Bacillati</taxon>
        <taxon>Actinomycetota</taxon>
        <taxon>Actinomycetes</taxon>
        <taxon>Pseudonocardiales</taxon>
        <taxon>Pseudonocardiaceae</taxon>
        <taxon>Actinokineospora</taxon>
    </lineage>
</organism>
<gene>
    <name evidence="5" type="ORF">BJP25_26180</name>
</gene>
<comment type="caution">
    <text evidence="5">The sequence shown here is derived from an EMBL/GenBank/DDBJ whole genome shotgun (WGS) entry which is preliminary data.</text>
</comment>
<dbReference type="AlphaFoldDB" id="A0A1Q9LHY8"/>
<protein>
    <submittedName>
        <fullName evidence="5">Glycogen synthase</fullName>
    </submittedName>
</protein>
<dbReference type="RefSeq" id="WP_075976713.1">
    <property type="nucleotide sequence ID" value="NZ_MKQR01000021.1"/>
</dbReference>